<evidence type="ECO:0000259" key="3">
    <source>
        <dbReference type="PROSITE" id="PS50089"/>
    </source>
</evidence>
<dbReference type="Gene3D" id="3.30.40.10">
    <property type="entry name" value="Zinc/RING finger domain, C3HC4 (zinc finger)"/>
    <property type="match status" value="1"/>
</dbReference>
<dbReference type="GO" id="GO:0035091">
    <property type="term" value="F:phosphatidylinositol binding"/>
    <property type="evidence" value="ECO:0007669"/>
    <property type="project" value="InterPro"/>
</dbReference>
<proteinExistence type="predicted"/>
<evidence type="ECO:0000313" key="5">
    <source>
        <dbReference type="EMBL" id="KAJ0394476.1"/>
    </source>
</evidence>
<dbReference type="GO" id="GO:0008270">
    <property type="term" value="F:zinc ion binding"/>
    <property type="evidence" value="ECO:0007669"/>
    <property type="project" value="UniProtKB-KW"/>
</dbReference>
<evidence type="ECO:0000256" key="1">
    <source>
        <dbReference type="PROSITE-ProRule" id="PRU00175"/>
    </source>
</evidence>
<feature type="domain" description="G-patch" evidence="4">
    <location>
        <begin position="409"/>
        <end position="429"/>
    </location>
</feature>
<dbReference type="SUPFAM" id="SSF64268">
    <property type="entry name" value="PX domain"/>
    <property type="match status" value="1"/>
</dbReference>
<dbReference type="InterPro" id="IPR001841">
    <property type="entry name" value="Znf_RING"/>
</dbReference>
<keyword evidence="1" id="KW-0863">Zinc-finger</keyword>
<dbReference type="SMART" id="SM00184">
    <property type="entry name" value="RING"/>
    <property type="match status" value="1"/>
</dbReference>
<dbReference type="AlphaFoldDB" id="A0AAD5M4K4"/>
<dbReference type="GO" id="GO:0006397">
    <property type="term" value="P:mRNA processing"/>
    <property type="evidence" value="ECO:0007669"/>
    <property type="project" value="InterPro"/>
</dbReference>
<dbReference type="PANTHER" id="PTHR13384">
    <property type="entry name" value="G PATCH DOMAIN-CONTAINING PROTEIN 1"/>
    <property type="match status" value="1"/>
</dbReference>
<dbReference type="InterPro" id="IPR011666">
    <property type="entry name" value="DUF1604"/>
</dbReference>
<dbReference type="PROSITE" id="PS50174">
    <property type="entry name" value="G_PATCH"/>
    <property type="match status" value="1"/>
</dbReference>
<dbReference type="PROSITE" id="PS50089">
    <property type="entry name" value="ZF_RING_2"/>
    <property type="match status" value="1"/>
</dbReference>
<dbReference type="EMBL" id="JAKCXM010000408">
    <property type="protein sequence ID" value="KAJ0394476.1"/>
    <property type="molecule type" value="Genomic_DNA"/>
</dbReference>
<evidence type="ECO:0008006" key="7">
    <source>
        <dbReference type="Google" id="ProtNLM"/>
    </source>
</evidence>
<sequence length="616" mass="69530">MESTLVIMRSERRMRRSFTEGTGSMKPARRGERHSIGAVTVPQTLELSLLEHIQVQFVKAYIPTNRLSRPRYLMKVTNLALNQSWEMLRPFKEFYDMKERVVKALDHGHLCQSNCPWLYMFATHHFPRRHFFRSRHQSVVSERLRELETFMNTLLKAMKEDRSLDCQISAQSMPKIVYDFLFEGMVFDRSDFSNTVLESRISLPGAPAELRGTMNEESCSICDRPLRPLESYLSSKSLTSDPTRASATSSVSSPSSEGSNDTSETPPVVSITTLECGHRYHDECILEKLNKDLKCPLCVTDAQGRRRFHGAFTGGFSAGYYNTVGSENGWQPSTFSSSRQQRAARGEQRIEDFMDEEDDPLLGRRLEASDKYDTLQTSSRQRVKDSVTSSSSSTSAMLLVPEELIIPASSSIGKTLLTRMGWKEGHGIGPRLRRRRCDIGAEPHGNQAPEAEEETQHEDDEDVYVHPRQVIDVRAFPKPKLDKYGAGFDPFVNAPEFLVHKKRLEERRGGETDPRSARVTFVEALRGGSSLPSSSRATMGFGLSALEENDDLDVYETTSMQDFDRSIGPSHEPLKLTDEATALAHRKRETSFQSRGRKGVNRIAVADLLSQEIAPL</sequence>
<dbReference type="InterPro" id="IPR000467">
    <property type="entry name" value="G_patch_dom"/>
</dbReference>
<accession>A0AAD5M4K4</accession>
<dbReference type="InterPro" id="IPR036871">
    <property type="entry name" value="PX_dom_sf"/>
</dbReference>
<dbReference type="Proteomes" id="UP001209570">
    <property type="component" value="Unassembled WGS sequence"/>
</dbReference>
<feature type="compositionally biased region" description="Low complexity" evidence="2">
    <location>
        <begin position="246"/>
        <end position="259"/>
    </location>
</feature>
<dbReference type="GO" id="GO:0003723">
    <property type="term" value="F:RNA binding"/>
    <property type="evidence" value="ECO:0007669"/>
    <property type="project" value="TreeGrafter"/>
</dbReference>
<comment type="caution">
    <text evidence="5">The sequence shown here is derived from an EMBL/GenBank/DDBJ whole genome shotgun (WGS) entry which is preliminary data.</text>
</comment>
<feature type="compositionally biased region" description="Polar residues" evidence="2">
    <location>
        <begin position="236"/>
        <end position="245"/>
    </location>
</feature>
<feature type="region of interest" description="Disordered" evidence="2">
    <location>
        <begin position="440"/>
        <end position="460"/>
    </location>
</feature>
<dbReference type="Gene3D" id="3.30.1520.10">
    <property type="entry name" value="Phox-like domain"/>
    <property type="match status" value="1"/>
</dbReference>
<feature type="region of interest" description="Disordered" evidence="2">
    <location>
        <begin position="355"/>
        <end position="393"/>
    </location>
</feature>
<keyword evidence="1" id="KW-0862">Zinc</keyword>
<feature type="domain" description="RING-type" evidence="3">
    <location>
        <begin position="219"/>
        <end position="298"/>
    </location>
</feature>
<gene>
    <name evidence="5" type="ORF">P43SY_007393</name>
</gene>
<keyword evidence="1" id="KW-0479">Metal-binding</keyword>
<reference evidence="5" key="1">
    <citation type="submission" date="2021-12" db="EMBL/GenBank/DDBJ databases">
        <title>Prjna785345.</title>
        <authorList>
            <person name="Rujirawat T."/>
            <person name="Krajaejun T."/>
        </authorList>
    </citation>
    <scope>NUCLEOTIDE SEQUENCE</scope>
    <source>
        <strain evidence="5">Pi057C3</strain>
    </source>
</reference>
<dbReference type="InterPro" id="IPR013083">
    <property type="entry name" value="Znf_RING/FYVE/PHD"/>
</dbReference>
<dbReference type="Pfam" id="PF07713">
    <property type="entry name" value="DUF1604"/>
    <property type="match status" value="1"/>
</dbReference>
<keyword evidence="6" id="KW-1185">Reference proteome</keyword>
<feature type="compositionally biased region" description="Acidic residues" evidence="2">
    <location>
        <begin position="450"/>
        <end position="460"/>
    </location>
</feature>
<dbReference type="CDD" id="cd06093">
    <property type="entry name" value="PX_domain"/>
    <property type="match status" value="1"/>
</dbReference>
<dbReference type="SUPFAM" id="SSF57850">
    <property type="entry name" value="RING/U-box"/>
    <property type="match status" value="1"/>
</dbReference>
<evidence type="ECO:0000259" key="4">
    <source>
        <dbReference type="PROSITE" id="PS50174"/>
    </source>
</evidence>
<dbReference type="Pfam" id="PF01585">
    <property type="entry name" value="G-patch"/>
    <property type="match status" value="1"/>
</dbReference>
<dbReference type="PANTHER" id="PTHR13384:SF19">
    <property type="entry name" value="G PATCH DOMAIN-CONTAINING PROTEIN 1"/>
    <property type="match status" value="1"/>
</dbReference>
<feature type="compositionally biased region" description="Basic and acidic residues" evidence="2">
    <location>
        <begin position="361"/>
        <end position="373"/>
    </location>
</feature>
<dbReference type="Pfam" id="PF13923">
    <property type="entry name" value="zf-C3HC4_2"/>
    <property type="match status" value="1"/>
</dbReference>
<evidence type="ECO:0000313" key="6">
    <source>
        <dbReference type="Proteomes" id="UP001209570"/>
    </source>
</evidence>
<protein>
    <recommendedName>
        <fullName evidence="7">G-patch domain-containing protein</fullName>
    </recommendedName>
</protein>
<organism evidence="5 6">
    <name type="scientific">Pythium insidiosum</name>
    <name type="common">Pythiosis disease agent</name>
    <dbReference type="NCBI Taxonomy" id="114742"/>
    <lineage>
        <taxon>Eukaryota</taxon>
        <taxon>Sar</taxon>
        <taxon>Stramenopiles</taxon>
        <taxon>Oomycota</taxon>
        <taxon>Peronosporomycetes</taxon>
        <taxon>Pythiales</taxon>
        <taxon>Pythiaceae</taxon>
        <taxon>Pythium</taxon>
    </lineage>
</organism>
<evidence type="ECO:0000256" key="2">
    <source>
        <dbReference type="SAM" id="MobiDB-lite"/>
    </source>
</evidence>
<name>A0AAD5M4K4_PYTIN</name>
<dbReference type="GO" id="GO:0005634">
    <property type="term" value="C:nucleus"/>
    <property type="evidence" value="ECO:0007669"/>
    <property type="project" value="TreeGrafter"/>
</dbReference>
<feature type="region of interest" description="Disordered" evidence="2">
    <location>
        <begin position="236"/>
        <end position="267"/>
    </location>
</feature>